<protein>
    <recommendedName>
        <fullName evidence="2">Rod shape-determining protein MreB</fullName>
    </recommendedName>
</protein>
<accession>A0AB39NCA9</accession>
<evidence type="ECO:0008006" key="2">
    <source>
        <dbReference type="Google" id="ProtNLM"/>
    </source>
</evidence>
<evidence type="ECO:0000313" key="1">
    <source>
        <dbReference type="EMBL" id="XDQ15592.1"/>
    </source>
</evidence>
<dbReference type="AlphaFoldDB" id="A0AB39NCA9"/>
<dbReference type="RefSeq" id="WP_369275524.1">
    <property type="nucleotide sequence ID" value="NZ_CP163432.1"/>
</dbReference>
<name>A0AB39NCA9_9ACTN</name>
<dbReference type="PANTHER" id="PTHR42749">
    <property type="entry name" value="CELL SHAPE-DETERMINING PROTEIN MREB"/>
    <property type="match status" value="1"/>
</dbReference>
<proteinExistence type="predicted"/>
<dbReference type="EMBL" id="CP163432">
    <property type="protein sequence ID" value="XDQ15592.1"/>
    <property type="molecule type" value="Genomic_DNA"/>
</dbReference>
<dbReference type="PANTHER" id="PTHR42749:SF1">
    <property type="entry name" value="CELL SHAPE-DETERMINING PROTEIN MREB"/>
    <property type="match status" value="1"/>
</dbReference>
<reference evidence="1" key="1">
    <citation type="submission" date="2024-07" db="EMBL/GenBank/DDBJ databases">
        <authorList>
            <person name="Yu S.T."/>
        </authorList>
    </citation>
    <scope>NUCLEOTIDE SEQUENCE</scope>
    <source>
        <strain evidence="1">R11</strain>
    </source>
</reference>
<dbReference type="SUPFAM" id="SSF53067">
    <property type="entry name" value="Actin-like ATPase domain"/>
    <property type="match status" value="1"/>
</dbReference>
<dbReference type="Gene3D" id="3.30.420.40">
    <property type="match status" value="1"/>
</dbReference>
<dbReference type="InterPro" id="IPR043129">
    <property type="entry name" value="ATPase_NBD"/>
</dbReference>
<organism evidence="1">
    <name type="scientific">Streptomyces sp. R11</name>
    <dbReference type="NCBI Taxonomy" id="3238625"/>
    <lineage>
        <taxon>Bacteria</taxon>
        <taxon>Bacillati</taxon>
        <taxon>Actinomycetota</taxon>
        <taxon>Actinomycetes</taxon>
        <taxon>Kitasatosporales</taxon>
        <taxon>Streptomycetaceae</taxon>
        <taxon>Streptomyces</taxon>
    </lineage>
</organism>
<sequence length="274" mass="28633">MTTSARPRAATAPNRTWPLYRQCSGIALDLGSARTRAWVSARRTILDVPTVTLPGDGTSHPILRGTIVDAPATARMLDRLLGHLLPRFGSRLIVLTTPVLGGVTFRKEARTALEPLRPHTVLTVPSARAVATAAGADLTRPLLVVDIGAGITEVVLLADGAVTDARHAVLGTSDLDGLTPPTQITDAVTAMVTTMLEEDHTAQTLDALQRGVLLAGGGALRPDITYPLTARLHAPIKPVAAPHTAAVRGAARLLEAAHTHPSTTATAELPGQTH</sequence>
<gene>
    <name evidence="1" type="ORF">AB5J55_41090</name>
</gene>